<reference evidence="1 2" key="1">
    <citation type="submission" date="2006-02" db="EMBL/GenBank/DDBJ databases">
        <authorList>
            <person name="Murray A."/>
            <person name="Staley J."/>
            <person name="Ferriera S."/>
            <person name="Johnson J."/>
            <person name="Kravitz S."/>
            <person name="Halpern A."/>
            <person name="Remington K."/>
            <person name="Beeson K."/>
            <person name="Tran B."/>
            <person name="Rogers Y.-H."/>
            <person name="Friedman R."/>
            <person name="Venter J.C."/>
        </authorList>
    </citation>
    <scope>NUCLEOTIDE SEQUENCE [LARGE SCALE GENOMIC DNA]</scope>
    <source>
        <strain evidence="1 2">23-P</strain>
    </source>
</reference>
<accession>A4C131</accession>
<keyword evidence="2" id="KW-1185">Reference proteome</keyword>
<dbReference type="InterPro" id="IPR036502">
    <property type="entry name" value="NiSOD_sf"/>
</dbReference>
<evidence type="ECO:0000313" key="2">
    <source>
        <dbReference type="Proteomes" id="UP000003053"/>
    </source>
</evidence>
<dbReference type="eggNOG" id="ENOG502ZR3M">
    <property type="taxonomic scope" value="Bacteria"/>
</dbReference>
<gene>
    <name evidence="1" type="ORF">PI23P_10892</name>
</gene>
<dbReference type="AlphaFoldDB" id="A4C131"/>
<comment type="caution">
    <text evidence="1">The sequence shown here is derived from an EMBL/GenBank/DDBJ whole genome shotgun (WGS) entry which is preliminary data.</text>
</comment>
<dbReference type="STRING" id="313594.PI23P_10892"/>
<dbReference type="OrthoDB" id="9790847at2"/>
<dbReference type="Gene3D" id="1.20.120.400">
    <property type="entry name" value="Nickel-containing superoxide dismutase"/>
    <property type="match status" value="1"/>
</dbReference>
<evidence type="ECO:0000313" key="1">
    <source>
        <dbReference type="EMBL" id="EAR11834.1"/>
    </source>
</evidence>
<protein>
    <submittedName>
        <fullName evidence="1">Putative nickel-containing superoxide dismutase</fullName>
    </submittedName>
</protein>
<dbReference type="GO" id="GO:0004784">
    <property type="term" value="F:superoxide dismutase activity"/>
    <property type="evidence" value="ECO:0007669"/>
    <property type="project" value="InterPro"/>
</dbReference>
<organism evidence="1 2">
    <name type="scientific">Polaribacter irgensii 23-P</name>
    <dbReference type="NCBI Taxonomy" id="313594"/>
    <lineage>
        <taxon>Bacteria</taxon>
        <taxon>Pseudomonadati</taxon>
        <taxon>Bacteroidota</taxon>
        <taxon>Flavobacteriia</taxon>
        <taxon>Flavobacteriales</taxon>
        <taxon>Flavobacteriaceae</taxon>
    </lineage>
</organism>
<name>A4C131_9FLAO</name>
<sequence length="164" mass="18843">MLSNILNLVKKITPVQEVHAHCDIPCGIYDPGHAIIGCLTIIRMTDLMNDHSTVKHSVDCQNEVSRYIAEKERHAAIVKHEIRIIWGDFFKPPQFEKYPELHDLTHRIMLLGSKARQEVNTDAALELLEKVNRFAELFWEIKGITTKKSVYPYPPALAVIYPEL</sequence>
<dbReference type="NCBIfam" id="TIGR02753">
    <property type="entry name" value="sodN"/>
    <property type="match status" value="1"/>
</dbReference>
<dbReference type="Proteomes" id="UP000003053">
    <property type="component" value="Unassembled WGS sequence"/>
</dbReference>
<dbReference type="InterPro" id="IPR014123">
    <property type="entry name" value="Superoxide_dismutase_Ni-type"/>
</dbReference>
<dbReference type="EMBL" id="AAOG01000003">
    <property type="protein sequence ID" value="EAR11834.1"/>
    <property type="molecule type" value="Genomic_DNA"/>
</dbReference>
<dbReference type="SUPFAM" id="SSF109770">
    <property type="entry name" value="Nickel-containing superoxide dismutase, NiSOD"/>
    <property type="match status" value="1"/>
</dbReference>
<dbReference type="RefSeq" id="WP_004570794.1">
    <property type="nucleotide sequence ID" value="NZ_CH724148.1"/>
</dbReference>
<dbReference type="HOGENOM" id="CLU_141681_0_0_10"/>
<proteinExistence type="predicted"/>
<dbReference type="Pfam" id="PF09055">
    <property type="entry name" value="Sod_Ni"/>
    <property type="match status" value="1"/>
</dbReference>
<dbReference type="GO" id="GO:0016151">
    <property type="term" value="F:nickel cation binding"/>
    <property type="evidence" value="ECO:0007669"/>
    <property type="project" value="InterPro"/>
</dbReference>